<dbReference type="EC" id="1.11.1.28" evidence="6"/>
<dbReference type="GO" id="GO:0032843">
    <property type="term" value="F:hydroperoxide reductase activity"/>
    <property type="evidence" value="ECO:0007669"/>
    <property type="project" value="InterPro"/>
</dbReference>
<evidence type="ECO:0000256" key="2">
    <source>
        <dbReference type="ARBA" id="ARBA00022862"/>
    </source>
</evidence>
<keyword evidence="9" id="KW-1185">Reference proteome</keyword>
<feature type="disulfide bond" description="Interchain (with AhpC); in linked form" evidence="6">
    <location>
        <position position="134"/>
    </location>
</feature>
<dbReference type="EMBL" id="JACHMH010000001">
    <property type="protein sequence ID" value="MBB4675557.1"/>
    <property type="molecule type" value="Genomic_DNA"/>
</dbReference>
<proteinExistence type="inferred from homology"/>
<evidence type="ECO:0000313" key="8">
    <source>
        <dbReference type="EMBL" id="MBB4675557.1"/>
    </source>
</evidence>
<evidence type="ECO:0000256" key="1">
    <source>
        <dbReference type="ARBA" id="ARBA00022559"/>
    </source>
</evidence>
<dbReference type="AlphaFoldDB" id="A0A7W7C6V3"/>
<dbReference type="GO" id="GO:0051920">
    <property type="term" value="F:peroxiredoxin activity"/>
    <property type="evidence" value="ECO:0007669"/>
    <property type="project" value="InterPro"/>
</dbReference>
<dbReference type="NCBIfam" id="TIGR00778">
    <property type="entry name" value="ahpD_dom"/>
    <property type="match status" value="1"/>
</dbReference>
<dbReference type="InterPro" id="IPR004675">
    <property type="entry name" value="AhpD_core"/>
</dbReference>
<dbReference type="Pfam" id="PF02627">
    <property type="entry name" value="CMD"/>
    <property type="match status" value="1"/>
</dbReference>
<reference evidence="8 9" key="1">
    <citation type="submission" date="2020-08" db="EMBL/GenBank/DDBJ databases">
        <title>Sequencing the genomes of 1000 actinobacteria strains.</title>
        <authorList>
            <person name="Klenk H.-P."/>
        </authorList>
    </citation>
    <scope>NUCLEOTIDE SEQUENCE [LARGE SCALE GENOMIC DNA]</scope>
    <source>
        <strain evidence="8 9">DSM 44230</strain>
    </source>
</reference>
<dbReference type="HAMAP" id="MF_01676">
    <property type="entry name" value="AhpD"/>
    <property type="match status" value="1"/>
</dbReference>
<keyword evidence="4 6" id="KW-1015">Disulfide bond</keyword>
<organism evidence="8 9">
    <name type="scientific">Crossiella cryophila</name>
    <dbReference type="NCBI Taxonomy" id="43355"/>
    <lineage>
        <taxon>Bacteria</taxon>
        <taxon>Bacillati</taxon>
        <taxon>Actinomycetota</taxon>
        <taxon>Actinomycetes</taxon>
        <taxon>Pseudonocardiales</taxon>
        <taxon>Pseudonocardiaceae</taxon>
        <taxon>Crossiella</taxon>
    </lineage>
</organism>
<protein>
    <recommendedName>
        <fullName evidence="6">Alkyl hydroperoxide reductase AhpD</fullName>
        <ecNumber evidence="6">1.11.1.28</ecNumber>
    </recommendedName>
    <alternativeName>
        <fullName evidence="6">Alkylhydroperoxidase AhpD</fullName>
    </alternativeName>
</protein>
<feature type="active site" description="Proton donor" evidence="6">
    <location>
        <position position="131"/>
    </location>
</feature>
<dbReference type="InterPro" id="IPR004674">
    <property type="entry name" value="AhpD"/>
</dbReference>
<dbReference type="GO" id="GO:0045454">
    <property type="term" value="P:cell redox homeostasis"/>
    <property type="evidence" value="ECO:0007669"/>
    <property type="project" value="TreeGrafter"/>
</dbReference>
<dbReference type="RefSeq" id="WP_185001515.1">
    <property type="nucleotide sequence ID" value="NZ_BAAAUI010000040.1"/>
</dbReference>
<dbReference type="SUPFAM" id="SSF69118">
    <property type="entry name" value="AhpD-like"/>
    <property type="match status" value="1"/>
</dbReference>
<evidence type="ECO:0000259" key="7">
    <source>
        <dbReference type="Pfam" id="PF02627"/>
    </source>
</evidence>
<dbReference type="PANTHER" id="PTHR33930">
    <property type="entry name" value="ALKYL HYDROPEROXIDE REDUCTASE AHPD"/>
    <property type="match status" value="1"/>
</dbReference>
<evidence type="ECO:0000256" key="3">
    <source>
        <dbReference type="ARBA" id="ARBA00023002"/>
    </source>
</evidence>
<comment type="similarity">
    <text evidence="6">Belongs to the AhpD family.</text>
</comment>
<sequence length="182" mass="19438">MTLRSVLAAMPDYAEDIRASLESVLGESVLNTQRLWGAVVAVALTDGRTGALAGLVEEAKGRLSAQAWDAARAAGAVLAMNNVYYRAKHLLGEQEYLKMPARLRMRVVARPGVDKGDFELWCVAVSAVNGCEVCLELHERKARAAGASADEVHEVLRVAAVVHAAGVVLAAEEAHRTSCSHH</sequence>
<evidence type="ECO:0000313" key="9">
    <source>
        <dbReference type="Proteomes" id="UP000533598"/>
    </source>
</evidence>
<evidence type="ECO:0000256" key="6">
    <source>
        <dbReference type="HAMAP-Rule" id="MF_01676"/>
    </source>
</evidence>
<keyword evidence="5 6" id="KW-0676">Redox-active center</keyword>
<accession>A0A7W7C6V3</accession>
<evidence type="ECO:0000256" key="4">
    <source>
        <dbReference type="ARBA" id="ARBA00023157"/>
    </source>
</evidence>
<comment type="catalytic activity">
    <reaction evidence="6">
        <text>N(6)-[(R)-dihydrolipoyl]-L-lysyl-[lipoyl-carrier protein] + a hydroperoxide = N(6)-[(R)-lipoyl]-L-lysyl-[lipoyl-carrier protein] + an alcohol + H2O</text>
        <dbReference type="Rhea" id="RHEA:62636"/>
        <dbReference type="Rhea" id="RHEA-COMP:10502"/>
        <dbReference type="Rhea" id="RHEA-COMP:16355"/>
        <dbReference type="ChEBI" id="CHEBI:15377"/>
        <dbReference type="ChEBI" id="CHEBI:30879"/>
        <dbReference type="ChEBI" id="CHEBI:35924"/>
        <dbReference type="ChEBI" id="CHEBI:83099"/>
        <dbReference type="ChEBI" id="CHEBI:83100"/>
        <dbReference type="EC" id="1.11.1.28"/>
    </reaction>
</comment>
<keyword evidence="2 6" id="KW-0049">Antioxidant</keyword>
<comment type="function">
    <text evidence="6">Antioxidant protein with alkyl hydroperoxidase activity. Required for the reduction of the AhpC active site cysteine residues and for the regeneration of the AhpC enzyme activity.</text>
</comment>
<keyword evidence="1 6" id="KW-0575">Peroxidase</keyword>
<gene>
    <name evidence="6" type="primary">ahpD</name>
    <name evidence="8" type="ORF">HNR67_001675</name>
</gene>
<name>A0A7W7C6V3_9PSEU</name>
<comment type="subunit">
    <text evidence="6">Homotrimer.</text>
</comment>
<keyword evidence="3 6" id="KW-0560">Oxidoreductase</keyword>
<dbReference type="Proteomes" id="UP000533598">
    <property type="component" value="Unassembled WGS sequence"/>
</dbReference>
<evidence type="ECO:0000256" key="5">
    <source>
        <dbReference type="ARBA" id="ARBA00023284"/>
    </source>
</evidence>
<feature type="disulfide bond" evidence="6">
    <location>
        <begin position="131"/>
        <end position="134"/>
    </location>
</feature>
<feature type="active site" description="Cysteine sulfenic acid (-SOH) intermediate" evidence="6">
    <location>
        <position position="134"/>
    </location>
</feature>
<dbReference type="PANTHER" id="PTHR33930:SF7">
    <property type="entry name" value="ALKYL HYDROPEROXIDE REDUCTASE AHPD"/>
    <property type="match status" value="1"/>
</dbReference>
<dbReference type="GO" id="GO:0015036">
    <property type="term" value="F:disulfide oxidoreductase activity"/>
    <property type="evidence" value="ECO:0007669"/>
    <property type="project" value="TreeGrafter"/>
</dbReference>
<dbReference type="InterPro" id="IPR029032">
    <property type="entry name" value="AhpD-like"/>
</dbReference>
<dbReference type="Gene3D" id="1.20.1290.10">
    <property type="entry name" value="AhpD-like"/>
    <property type="match status" value="1"/>
</dbReference>
<comment type="caution">
    <text evidence="8">The sequence shown here is derived from an EMBL/GenBank/DDBJ whole genome shotgun (WGS) entry which is preliminary data.</text>
</comment>
<feature type="domain" description="Carboxymuconolactone decarboxylase-like" evidence="7">
    <location>
        <begin position="95"/>
        <end position="173"/>
    </location>
</feature>
<dbReference type="NCBIfam" id="TIGR00777">
    <property type="entry name" value="ahpD"/>
    <property type="match status" value="1"/>
</dbReference>
<dbReference type="GO" id="GO:0006979">
    <property type="term" value="P:response to oxidative stress"/>
    <property type="evidence" value="ECO:0007669"/>
    <property type="project" value="InterPro"/>
</dbReference>
<dbReference type="InterPro" id="IPR003779">
    <property type="entry name" value="CMD-like"/>
</dbReference>